<dbReference type="SUPFAM" id="SSF53335">
    <property type="entry name" value="S-adenosyl-L-methionine-dependent methyltransferases"/>
    <property type="match status" value="1"/>
</dbReference>
<comment type="function">
    <text evidence="6">Specifically methylates the N4 position of cytidine in position 1402 (C1402) of 16S rRNA.</text>
</comment>
<protein>
    <recommendedName>
        <fullName evidence="6">Ribosomal RNA small subunit methyltransferase H</fullName>
        <ecNumber evidence="6">2.1.1.199</ecNumber>
    </recommendedName>
    <alternativeName>
        <fullName evidence="6">16S rRNA m(4)C1402 methyltransferase</fullName>
    </alternativeName>
    <alternativeName>
        <fullName evidence="6">rRNA (cytosine-N(4)-)-methyltransferase RsmH</fullName>
    </alternativeName>
</protein>
<feature type="binding site" evidence="6">
    <location>
        <position position="103"/>
    </location>
    <ligand>
        <name>S-adenosyl-L-methionine</name>
        <dbReference type="ChEBI" id="CHEBI:59789"/>
    </ligand>
</feature>
<dbReference type="PIRSF" id="PIRSF004486">
    <property type="entry name" value="MraW"/>
    <property type="match status" value="1"/>
</dbReference>
<evidence type="ECO:0000313" key="8">
    <source>
        <dbReference type="EMBL" id="MBA2226630.1"/>
    </source>
</evidence>
<evidence type="ECO:0000256" key="5">
    <source>
        <dbReference type="ARBA" id="ARBA00022691"/>
    </source>
</evidence>
<keyword evidence="2 6" id="KW-0698">rRNA processing</keyword>
<dbReference type="AlphaFoldDB" id="A0A7V8VEW0"/>
<keyword evidence="6" id="KW-0963">Cytoplasm</keyword>
<evidence type="ECO:0000256" key="6">
    <source>
        <dbReference type="HAMAP-Rule" id="MF_01007"/>
    </source>
</evidence>
<accession>A0A7V8VEW0</accession>
<dbReference type="GO" id="GO:0071424">
    <property type="term" value="F:rRNA (cytosine-N4-)-methyltransferase activity"/>
    <property type="evidence" value="ECO:0007669"/>
    <property type="project" value="UniProtKB-UniRule"/>
</dbReference>
<dbReference type="EC" id="2.1.1.199" evidence="6"/>
<dbReference type="EMBL" id="JACEFB010000007">
    <property type="protein sequence ID" value="MBA2226630.1"/>
    <property type="molecule type" value="Genomic_DNA"/>
</dbReference>
<dbReference type="Pfam" id="PF01795">
    <property type="entry name" value="Methyltransf_5"/>
    <property type="match status" value="1"/>
</dbReference>
<comment type="caution">
    <text evidence="8">The sequence shown here is derived from an EMBL/GenBank/DDBJ whole genome shotgun (WGS) entry which is preliminary data.</text>
</comment>
<keyword evidence="4 6" id="KW-0808">Transferase</keyword>
<feature type="binding site" evidence="6">
    <location>
        <position position="82"/>
    </location>
    <ligand>
        <name>S-adenosyl-L-methionine</name>
        <dbReference type="ChEBI" id="CHEBI:59789"/>
    </ligand>
</feature>
<evidence type="ECO:0000256" key="7">
    <source>
        <dbReference type="SAM" id="MobiDB-lite"/>
    </source>
</evidence>
<feature type="binding site" evidence="6">
    <location>
        <position position="57"/>
    </location>
    <ligand>
        <name>S-adenosyl-L-methionine</name>
        <dbReference type="ChEBI" id="CHEBI:59789"/>
    </ligand>
</feature>
<feature type="binding site" evidence="6">
    <location>
        <position position="110"/>
    </location>
    <ligand>
        <name>S-adenosyl-L-methionine</name>
        <dbReference type="ChEBI" id="CHEBI:59789"/>
    </ligand>
</feature>
<sequence>MGSERPVRHVPVLAEEVRAWLAPAAGQVWVDATVGGGGHARLLAEAVGPQGHLIAVDQDPAMLAIARARLAGLPVTFLHARFDRLPQLLAELGLERVDGLLADLGFASDQVEDPQRGLSFRQHGPLDMRLDPTADLTAEEIVNSWSEQELARLLWEYGEERYSRRIARRIVEQRQRQPLRTTTELAELVRRCVPRSGGIDPATRTFQALRIAVNDELAVLERLLAALPDLIRPGGRVGIISFHSLEDRRVKQAFRQAEVWDVLTRKPIMPTDEEIRTNPRARSARLRAAQRRTSSPAPP</sequence>
<dbReference type="Gene3D" id="1.10.150.170">
    <property type="entry name" value="Putative methyltransferase TM0872, insert domain"/>
    <property type="match status" value="1"/>
</dbReference>
<dbReference type="GO" id="GO:0070475">
    <property type="term" value="P:rRNA base methylation"/>
    <property type="evidence" value="ECO:0007669"/>
    <property type="project" value="UniProtKB-UniRule"/>
</dbReference>
<dbReference type="HAMAP" id="MF_01007">
    <property type="entry name" value="16SrRNA_methyltr_H"/>
    <property type="match status" value="1"/>
</dbReference>
<keyword evidence="9" id="KW-1185">Reference proteome</keyword>
<evidence type="ECO:0000256" key="3">
    <source>
        <dbReference type="ARBA" id="ARBA00022603"/>
    </source>
</evidence>
<keyword evidence="3 6" id="KW-0489">Methyltransferase</keyword>
<name>A0A7V8VEW0_9BACT</name>
<comment type="subcellular location">
    <subcellularLocation>
        <location evidence="6">Cytoplasm</location>
    </subcellularLocation>
</comment>
<dbReference type="SUPFAM" id="SSF81799">
    <property type="entry name" value="Putative methyltransferase TM0872, insert domain"/>
    <property type="match status" value="1"/>
</dbReference>
<dbReference type="GO" id="GO:0005737">
    <property type="term" value="C:cytoplasm"/>
    <property type="evidence" value="ECO:0007669"/>
    <property type="project" value="UniProtKB-SubCell"/>
</dbReference>
<proteinExistence type="inferred from homology"/>
<organism evidence="8 9">
    <name type="scientific">Thermogemmata fonticola</name>
    <dbReference type="NCBI Taxonomy" id="2755323"/>
    <lineage>
        <taxon>Bacteria</taxon>
        <taxon>Pseudomonadati</taxon>
        <taxon>Planctomycetota</taxon>
        <taxon>Planctomycetia</taxon>
        <taxon>Gemmatales</taxon>
        <taxon>Gemmataceae</taxon>
        <taxon>Thermogemmata</taxon>
    </lineage>
</organism>
<dbReference type="InterPro" id="IPR029063">
    <property type="entry name" value="SAM-dependent_MTases_sf"/>
</dbReference>
<comment type="similarity">
    <text evidence="1 6">Belongs to the methyltransferase superfamily. RsmH family.</text>
</comment>
<comment type="catalytic activity">
    <reaction evidence="6">
        <text>cytidine(1402) in 16S rRNA + S-adenosyl-L-methionine = N(4)-methylcytidine(1402) in 16S rRNA + S-adenosyl-L-homocysteine + H(+)</text>
        <dbReference type="Rhea" id="RHEA:42928"/>
        <dbReference type="Rhea" id="RHEA-COMP:10286"/>
        <dbReference type="Rhea" id="RHEA-COMP:10287"/>
        <dbReference type="ChEBI" id="CHEBI:15378"/>
        <dbReference type="ChEBI" id="CHEBI:57856"/>
        <dbReference type="ChEBI" id="CHEBI:59789"/>
        <dbReference type="ChEBI" id="CHEBI:74506"/>
        <dbReference type="ChEBI" id="CHEBI:82748"/>
        <dbReference type="EC" id="2.1.1.199"/>
    </reaction>
</comment>
<dbReference type="Gene3D" id="3.40.50.150">
    <property type="entry name" value="Vaccinia Virus protein VP39"/>
    <property type="match status" value="1"/>
</dbReference>
<dbReference type="FunFam" id="1.10.150.170:FF:000003">
    <property type="entry name" value="Ribosomal RNA small subunit methyltransferase H"/>
    <property type="match status" value="1"/>
</dbReference>
<feature type="binding site" evidence="6">
    <location>
        <begin position="37"/>
        <end position="39"/>
    </location>
    <ligand>
        <name>S-adenosyl-L-methionine</name>
        <dbReference type="ChEBI" id="CHEBI:59789"/>
    </ligand>
</feature>
<reference evidence="8 9" key="1">
    <citation type="submission" date="2020-07" db="EMBL/GenBank/DDBJ databases">
        <title>Thermogemmata thermophila gen. nov., sp. nov., a novel moderate thermophilic planctomycete from a Kamchatka hot spring.</title>
        <authorList>
            <person name="Elcheninov A.G."/>
            <person name="Podosokorskaya O.A."/>
            <person name="Kovaleva O.L."/>
            <person name="Novikov A."/>
            <person name="Bonch-Osmolovskaya E.A."/>
            <person name="Toshchakov S.V."/>
            <person name="Kublanov I.V."/>
        </authorList>
    </citation>
    <scope>NUCLEOTIDE SEQUENCE [LARGE SCALE GENOMIC DNA]</scope>
    <source>
        <strain evidence="8 9">2918</strain>
    </source>
</reference>
<dbReference type="CDD" id="cd02440">
    <property type="entry name" value="AdoMet_MTases"/>
    <property type="match status" value="1"/>
</dbReference>
<feature type="region of interest" description="Disordered" evidence="7">
    <location>
        <begin position="271"/>
        <end position="299"/>
    </location>
</feature>
<dbReference type="PANTHER" id="PTHR11265">
    <property type="entry name" value="S-ADENOSYL-METHYLTRANSFERASE MRAW"/>
    <property type="match status" value="1"/>
</dbReference>
<dbReference type="InterPro" id="IPR023397">
    <property type="entry name" value="SAM-dep_MeTrfase_MraW_recog"/>
</dbReference>
<dbReference type="InterPro" id="IPR002903">
    <property type="entry name" value="RsmH"/>
</dbReference>
<dbReference type="PANTHER" id="PTHR11265:SF0">
    <property type="entry name" value="12S RRNA N4-METHYLCYTIDINE METHYLTRANSFERASE"/>
    <property type="match status" value="1"/>
</dbReference>
<evidence type="ECO:0000256" key="2">
    <source>
        <dbReference type="ARBA" id="ARBA00022552"/>
    </source>
</evidence>
<keyword evidence="5 6" id="KW-0949">S-adenosyl-L-methionine</keyword>
<evidence type="ECO:0000256" key="4">
    <source>
        <dbReference type="ARBA" id="ARBA00022679"/>
    </source>
</evidence>
<gene>
    <name evidence="6 8" type="primary">rsmH</name>
    <name evidence="8" type="ORF">H0921_10705</name>
</gene>
<evidence type="ECO:0000256" key="1">
    <source>
        <dbReference type="ARBA" id="ARBA00010396"/>
    </source>
</evidence>
<dbReference type="NCBIfam" id="TIGR00006">
    <property type="entry name" value="16S rRNA (cytosine(1402)-N(4))-methyltransferase RsmH"/>
    <property type="match status" value="1"/>
</dbReference>
<evidence type="ECO:0000313" key="9">
    <source>
        <dbReference type="Proteomes" id="UP000542342"/>
    </source>
</evidence>
<dbReference type="Proteomes" id="UP000542342">
    <property type="component" value="Unassembled WGS sequence"/>
</dbReference>